<dbReference type="GO" id="GO:0015074">
    <property type="term" value="P:DNA integration"/>
    <property type="evidence" value="ECO:0007669"/>
    <property type="project" value="InterPro"/>
</dbReference>
<sequence>MGCADIEPNDLCLLSIRRPCASPTSNNVAAATDCGVTFDRDELLNESLFFGFDHARSAIAERTQDLHTARPHFSLGYQTPAAFAGALAATGSDPVLDKGFPSPPVAQPAPHGVTETAEALIAAG</sequence>
<organism evidence="2 3">
    <name type="scientific">Arsenicitalea aurantiaca</name>
    <dbReference type="NCBI Taxonomy" id="1783274"/>
    <lineage>
        <taxon>Bacteria</taxon>
        <taxon>Pseudomonadati</taxon>
        <taxon>Pseudomonadota</taxon>
        <taxon>Alphaproteobacteria</taxon>
        <taxon>Hyphomicrobiales</taxon>
        <taxon>Devosiaceae</taxon>
        <taxon>Arsenicitalea</taxon>
    </lineage>
</organism>
<feature type="domain" description="Integrase catalytic" evidence="1">
    <location>
        <begin position="40"/>
        <end position="80"/>
    </location>
</feature>
<evidence type="ECO:0000313" key="3">
    <source>
        <dbReference type="Proteomes" id="UP000281547"/>
    </source>
</evidence>
<reference evidence="2 3" key="1">
    <citation type="journal article" date="2016" name="Int. J. Syst. Evol. Microbiol.">
        <title>Arsenicitalea aurantiaca gen. nov., sp. nov., a new member of the family Hyphomicrobiaceae, isolated from high-arsenic sediment.</title>
        <authorList>
            <person name="Mu Y."/>
            <person name="Zhou L."/>
            <person name="Zeng X.C."/>
            <person name="Liu L."/>
            <person name="Pan Y."/>
            <person name="Chen X."/>
            <person name="Wang J."/>
            <person name="Li S."/>
            <person name="Li W.J."/>
            <person name="Wang Y."/>
        </authorList>
    </citation>
    <scope>NUCLEOTIDE SEQUENCE [LARGE SCALE GENOMIC DNA]</scope>
    <source>
        <strain evidence="2 3">42-50</strain>
    </source>
</reference>
<dbReference type="InterPro" id="IPR001584">
    <property type="entry name" value="Integrase_cat-core"/>
</dbReference>
<accession>A0A433X8M3</accession>
<keyword evidence="3" id="KW-1185">Reference proteome</keyword>
<dbReference type="EMBL" id="RZNJ01000004">
    <property type="protein sequence ID" value="RUT30404.1"/>
    <property type="molecule type" value="Genomic_DNA"/>
</dbReference>
<evidence type="ECO:0000313" key="2">
    <source>
        <dbReference type="EMBL" id="RUT30404.1"/>
    </source>
</evidence>
<proteinExistence type="predicted"/>
<name>A0A433X8M3_9HYPH</name>
<comment type="caution">
    <text evidence="2">The sequence shown here is derived from an EMBL/GenBank/DDBJ whole genome shotgun (WGS) entry which is preliminary data.</text>
</comment>
<gene>
    <name evidence="2" type="ORF">EMQ25_11435</name>
</gene>
<protein>
    <recommendedName>
        <fullName evidence="1">Integrase catalytic domain-containing protein</fullName>
    </recommendedName>
</protein>
<dbReference type="Proteomes" id="UP000281547">
    <property type="component" value="Unassembled WGS sequence"/>
</dbReference>
<dbReference type="AlphaFoldDB" id="A0A433X8M3"/>
<evidence type="ECO:0000259" key="1">
    <source>
        <dbReference type="Pfam" id="PF13683"/>
    </source>
</evidence>
<dbReference type="Pfam" id="PF13683">
    <property type="entry name" value="rve_3"/>
    <property type="match status" value="1"/>
</dbReference>